<evidence type="ECO:0000256" key="3">
    <source>
        <dbReference type="ARBA" id="ARBA00023274"/>
    </source>
</evidence>
<comment type="caution">
    <text evidence="5">The sequence shown here is derived from an EMBL/GenBank/DDBJ whole genome shotgun (WGS) entry which is preliminary data.</text>
</comment>
<dbReference type="STRING" id="1805034.AUJ59_04585"/>
<keyword evidence="4" id="KW-0699">rRNA-binding</keyword>
<keyword evidence="2 4" id="KW-0689">Ribosomal protein</keyword>
<dbReference type="SUPFAM" id="SSF54189">
    <property type="entry name" value="Ribosomal proteins S24e, L23 and L15e"/>
    <property type="match status" value="1"/>
</dbReference>
<dbReference type="HAMAP" id="MF_01369_B">
    <property type="entry name" value="Ribosomal_uL23_B"/>
    <property type="match status" value="1"/>
</dbReference>
<dbReference type="GO" id="GO:0019843">
    <property type="term" value="F:rRNA binding"/>
    <property type="evidence" value="ECO:0007669"/>
    <property type="project" value="UniProtKB-UniRule"/>
</dbReference>
<dbReference type="Proteomes" id="UP000183144">
    <property type="component" value="Unassembled WGS sequence"/>
</dbReference>
<protein>
    <recommendedName>
        <fullName evidence="4">Large ribosomal subunit protein uL23</fullName>
    </recommendedName>
</protein>
<dbReference type="AlphaFoldDB" id="A0A1J4RQE8"/>
<sequence length="99" mass="11087">MFRLTLLKPLLTEKTIRLAKGGQFSFLVARTATKPAIAAAVEAQFKVNVIRVTTSGIKAKARRTGKRRLTSQGHDQKKAMVMLKAGQMIEYFKLPEKKK</sequence>
<comment type="subunit">
    <text evidence="4">Part of the 50S ribosomal subunit. Contacts protein L29, and trigger factor when it is bound to the ribosome.</text>
</comment>
<dbReference type="Gene3D" id="3.30.70.330">
    <property type="match status" value="1"/>
</dbReference>
<accession>A0A1J4RQE8</accession>
<keyword evidence="3 4" id="KW-0687">Ribonucleoprotein</keyword>
<evidence type="ECO:0000256" key="2">
    <source>
        <dbReference type="ARBA" id="ARBA00022980"/>
    </source>
</evidence>
<dbReference type="Pfam" id="PF00276">
    <property type="entry name" value="Ribosomal_L23"/>
    <property type="match status" value="1"/>
</dbReference>
<dbReference type="GO" id="GO:0006412">
    <property type="term" value="P:translation"/>
    <property type="evidence" value="ECO:0007669"/>
    <property type="project" value="UniProtKB-UniRule"/>
</dbReference>
<evidence type="ECO:0000313" key="6">
    <source>
        <dbReference type="Proteomes" id="UP000183144"/>
    </source>
</evidence>
<gene>
    <name evidence="4" type="primary">rplW</name>
    <name evidence="5" type="ORF">AUJ59_04585</name>
</gene>
<name>A0A1J4RQE8_9BACT</name>
<comment type="similarity">
    <text evidence="1 4">Belongs to the universal ribosomal protein uL23 family.</text>
</comment>
<dbReference type="InterPro" id="IPR012677">
    <property type="entry name" value="Nucleotide-bd_a/b_plait_sf"/>
</dbReference>
<keyword evidence="4" id="KW-0694">RNA-binding</keyword>
<reference evidence="5 6" key="1">
    <citation type="journal article" date="2016" name="Environ. Microbiol.">
        <title>Genomic resolution of a cold subsurface aquifer community provides metabolic insights for novel microbes adapted to high CO concentrations.</title>
        <authorList>
            <person name="Probst A.J."/>
            <person name="Castelle C.J."/>
            <person name="Singh A."/>
            <person name="Brown C.T."/>
            <person name="Anantharaman K."/>
            <person name="Sharon I."/>
            <person name="Hug L.A."/>
            <person name="Burstein D."/>
            <person name="Emerson J.B."/>
            <person name="Thomas B.C."/>
            <person name="Banfield J.F."/>
        </authorList>
    </citation>
    <scope>NUCLEOTIDE SEQUENCE [LARGE SCALE GENOMIC DNA]</scope>
    <source>
        <strain evidence="5">CG1_02_47_37</strain>
    </source>
</reference>
<dbReference type="EMBL" id="MNUI01000084">
    <property type="protein sequence ID" value="OIN88110.1"/>
    <property type="molecule type" value="Genomic_DNA"/>
</dbReference>
<dbReference type="GO" id="GO:0005840">
    <property type="term" value="C:ribosome"/>
    <property type="evidence" value="ECO:0007669"/>
    <property type="project" value="UniProtKB-KW"/>
</dbReference>
<dbReference type="InterPro" id="IPR012678">
    <property type="entry name" value="Ribosomal_uL23/eL15/eS24_sf"/>
</dbReference>
<comment type="function">
    <text evidence="4">One of the early assembly proteins it binds 23S rRNA. One of the proteins that surrounds the polypeptide exit tunnel on the outside of the ribosome. Forms the main docking site for trigger factor binding to the ribosome.</text>
</comment>
<dbReference type="InterPro" id="IPR013025">
    <property type="entry name" value="Ribosomal_uL23-like"/>
</dbReference>
<evidence type="ECO:0000256" key="1">
    <source>
        <dbReference type="ARBA" id="ARBA00006700"/>
    </source>
</evidence>
<proteinExistence type="inferred from homology"/>
<evidence type="ECO:0000256" key="4">
    <source>
        <dbReference type="HAMAP-Rule" id="MF_01369"/>
    </source>
</evidence>
<evidence type="ECO:0000313" key="5">
    <source>
        <dbReference type="EMBL" id="OIN88110.1"/>
    </source>
</evidence>
<dbReference type="GO" id="GO:1990904">
    <property type="term" value="C:ribonucleoprotein complex"/>
    <property type="evidence" value="ECO:0007669"/>
    <property type="project" value="UniProtKB-KW"/>
</dbReference>
<organism evidence="5 6">
    <name type="scientific">Candidatus Beckwithbacteria bacterium CG1_02_47_37</name>
    <dbReference type="NCBI Taxonomy" id="1805034"/>
    <lineage>
        <taxon>Bacteria</taxon>
        <taxon>Candidatus Beckwithiibacteriota</taxon>
    </lineage>
</organism>
<dbReference type="GO" id="GO:0003735">
    <property type="term" value="F:structural constituent of ribosome"/>
    <property type="evidence" value="ECO:0007669"/>
    <property type="project" value="InterPro"/>
</dbReference>